<evidence type="ECO:0008006" key="4">
    <source>
        <dbReference type="Google" id="ProtNLM"/>
    </source>
</evidence>
<gene>
    <name evidence="2" type="ORF">GCM10025865_21770</name>
</gene>
<keyword evidence="3" id="KW-1185">Reference proteome</keyword>
<dbReference type="Pfam" id="PF13578">
    <property type="entry name" value="Methyltransf_24"/>
    <property type="match status" value="1"/>
</dbReference>
<dbReference type="SUPFAM" id="SSF53335">
    <property type="entry name" value="S-adenosyl-L-methionine-dependent methyltransferases"/>
    <property type="match status" value="1"/>
</dbReference>
<sequence length="298" mass="31908">MHGACPALACGRGRDGSSLVERVSGVQVAVGDLGAEVRQVRAALDDAQDRATRAEAALEKRLRAMNTASAKRRNQTRIQLEQLPSEMFDLQRVGQEVSSGTTPLPSAGWWAMTVPSLMYVVSEVLGAPARRSVVECGSGTTTVWLAMALRHVGEGHVWSLEHDPVFAARTRQALAAQGLDDWATVIDAPLAPVDVEGEGLLWYSFSDDALPDDIDLLVVDGPPGAVAPKSRYPAFPRLGSRLVDGACLFLDDTVRPEERAVAAEWSRSPVGGRSVRAVREISRSTVMSVSVGGVSEQR</sequence>
<dbReference type="InterPro" id="IPR029063">
    <property type="entry name" value="SAM-dependent_MTases_sf"/>
</dbReference>
<feature type="coiled-coil region" evidence="1">
    <location>
        <begin position="37"/>
        <end position="64"/>
    </location>
</feature>
<organism evidence="2 3">
    <name type="scientific">Paraoerskovia sediminicola</name>
    <dbReference type="NCBI Taxonomy" id="1138587"/>
    <lineage>
        <taxon>Bacteria</taxon>
        <taxon>Bacillati</taxon>
        <taxon>Actinomycetota</taxon>
        <taxon>Actinomycetes</taxon>
        <taxon>Micrococcales</taxon>
        <taxon>Cellulomonadaceae</taxon>
        <taxon>Paraoerskovia</taxon>
    </lineage>
</organism>
<reference evidence="3" key="1">
    <citation type="journal article" date="2019" name="Int. J. Syst. Evol. Microbiol.">
        <title>The Global Catalogue of Microorganisms (GCM) 10K type strain sequencing project: providing services to taxonomists for standard genome sequencing and annotation.</title>
        <authorList>
            <consortium name="The Broad Institute Genomics Platform"/>
            <consortium name="The Broad Institute Genome Sequencing Center for Infectious Disease"/>
            <person name="Wu L."/>
            <person name="Ma J."/>
        </authorList>
    </citation>
    <scope>NUCLEOTIDE SEQUENCE [LARGE SCALE GENOMIC DNA]</scope>
    <source>
        <strain evidence="3">NBRC 108565</strain>
    </source>
</reference>
<dbReference type="Proteomes" id="UP001321475">
    <property type="component" value="Chromosome"/>
</dbReference>
<name>A0ABN6XHD0_9CELL</name>
<evidence type="ECO:0000256" key="1">
    <source>
        <dbReference type="SAM" id="Coils"/>
    </source>
</evidence>
<keyword evidence="1" id="KW-0175">Coiled coil</keyword>
<evidence type="ECO:0000313" key="2">
    <source>
        <dbReference type="EMBL" id="BDZ42878.1"/>
    </source>
</evidence>
<proteinExistence type="predicted"/>
<dbReference type="Gene3D" id="3.40.50.150">
    <property type="entry name" value="Vaccinia Virus protein VP39"/>
    <property type="match status" value="1"/>
</dbReference>
<dbReference type="EMBL" id="AP027729">
    <property type="protein sequence ID" value="BDZ42878.1"/>
    <property type="molecule type" value="Genomic_DNA"/>
</dbReference>
<protein>
    <recommendedName>
        <fullName evidence="4">Methyltransferase domain-containing protein</fullName>
    </recommendedName>
</protein>
<evidence type="ECO:0000313" key="3">
    <source>
        <dbReference type="Proteomes" id="UP001321475"/>
    </source>
</evidence>
<accession>A0ABN6XHD0</accession>